<dbReference type="GO" id="GO:0031469">
    <property type="term" value="C:bacterial microcompartment"/>
    <property type="evidence" value="ECO:0007669"/>
    <property type="project" value="UniProtKB-SubCell"/>
</dbReference>
<evidence type="ECO:0000313" key="5">
    <source>
        <dbReference type="EMBL" id="SMF29860.1"/>
    </source>
</evidence>
<dbReference type="SMART" id="SM00877">
    <property type="entry name" value="BMC"/>
    <property type="match status" value="2"/>
</dbReference>
<evidence type="ECO:0000256" key="2">
    <source>
        <dbReference type="ARBA" id="ARBA00024446"/>
    </source>
</evidence>
<dbReference type="InterPro" id="IPR050575">
    <property type="entry name" value="BMC_shell"/>
</dbReference>
<evidence type="ECO:0000259" key="4">
    <source>
        <dbReference type="PROSITE" id="PS51930"/>
    </source>
</evidence>
<dbReference type="PANTHER" id="PTHR33941">
    <property type="entry name" value="PROPANEDIOL UTILIZATION PROTEIN PDUA"/>
    <property type="match status" value="1"/>
</dbReference>
<dbReference type="PROSITE" id="PS51930">
    <property type="entry name" value="BMC_2"/>
    <property type="match status" value="2"/>
</dbReference>
<name>A0A1X7E933_9BACT</name>
<evidence type="ECO:0000256" key="1">
    <source>
        <dbReference type="ARBA" id="ARBA00024322"/>
    </source>
</evidence>
<keyword evidence="6" id="KW-1185">Reference proteome</keyword>
<dbReference type="InterPro" id="IPR011238">
    <property type="entry name" value="Micro_shell_prot_PduT"/>
</dbReference>
<dbReference type="PANTHER" id="PTHR33941:SF11">
    <property type="entry name" value="BACTERIAL MICROCOMPARTMENT SHELL PROTEIN PDUJ"/>
    <property type="match status" value="1"/>
</dbReference>
<accession>A0A1X7E933</accession>
<reference evidence="6" key="1">
    <citation type="submission" date="2017-04" db="EMBL/GenBank/DDBJ databases">
        <authorList>
            <person name="Varghese N."/>
            <person name="Submissions S."/>
        </authorList>
    </citation>
    <scope>NUCLEOTIDE SEQUENCE [LARGE SCALE GENOMIC DNA]</scope>
    <source>
        <strain evidence="6">K3S</strain>
    </source>
</reference>
<dbReference type="InterPro" id="IPR037233">
    <property type="entry name" value="CcmK-like_sf"/>
</dbReference>
<dbReference type="Gene3D" id="3.30.70.1710">
    <property type="match status" value="2"/>
</dbReference>
<dbReference type="AlphaFoldDB" id="A0A1X7E933"/>
<dbReference type="EMBL" id="FWZU01000004">
    <property type="protein sequence ID" value="SMF29860.1"/>
    <property type="molecule type" value="Genomic_DNA"/>
</dbReference>
<dbReference type="RefSeq" id="WP_085103239.1">
    <property type="nucleotide sequence ID" value="NZ_FWZU01000004.1"/>
</dbReference>
<dbReference type="SUPFAM" id="SSF143414">
    <property type="entry name" value="CcmK-like"/>
    <property type="match status" value="2"/>
</dbReference>
<dbReference type="OrthoDB" id="9791973at2"/>
<evidence type="ECO:0000313" key="6">
    <source>
        <dbReference type="Proteomes" id="UP000192906"/>
    </source>
</evidence>
<comment type="subcellular location">
    <subcellularLocation>
        <location evidence="1">Bacterial microcompartment</location>
    </subcellularLocation>
</comment>
<gene>
    <name evidence="5" type="ORF">SAMN06295933_2800</name>
</gene>
<proteinExistence type="inferred from homology"/>
<comment type="similarity">
    <text evidence="3">Belongs to the bacterial microcompartments protein family.</text>
</comment>
<dbReference type="CDD" id="cd07054">
    <property type="entry name" value="BMC_PduT_repeat2"/>
    <property type="match status" value="1"/>
</dbReference>
<dbReference type="STRING" id="1519643.SAMN06295933_2800"/>
<keyword evidence="2" id="KW-1283">Bacterial microcompartment</keyword>
<dbReference type="PIRSF" id="PIRSF034834">
    <property type="entry name" value="PduT"/>
    <property type="match status" value="1"/>
</dbReference>
<feature type="domain" description="BMC" evidence="4">
    <location>
        <begin position="97"/>
        <end position="183"/>
    </location>
</feature>
<organism evidence="5 6">
    <name type="scientific">Desulfovibrio gilichinskyi</name>
    <dbReference type="NCBI Taxonomy" id="1519643"/>
    <lineage>
        <taxon>Bacteria</taxon>
        <taxon>Pseudomonadati</taxon>
        <taxon>Thermodesulfobacteriota</taxon>
        <taxon>Desulfovibrionia</taxon>
        <taxon>Desulfovibrionales</taxon>
        <taxon>Desulfovibrionaceae</taxon>
        <taxon>Desulfovibrio</taxon>
    </lineage>
</organism>
<dbReference type="Pfam" id="PF00936">
    <property type="entry name" value="BMC"/>
    <property type="match status" value="2"/>
</dbReference>
<dbReference type="InterPro" id="IPR044872">
    <property type="entry name" value="CcmK/CsoS1_BMC"/>
</dbReference>
<dbReference type="InterPro" id="IPR000249">
    <property type="entry name" value="BMC_dom"/>
</dbReference>
<dbReference type="CDD" id="cd07053">
    <property type="entry name" value="BMC_PduT_repeat1"/>
    <property type="match status" value="1"/>
</dbReference>
<feature type="domain" description="BMC" evidence="4">
    <location>
        <begin position="5"/>
        <end position="87"/>
    </location>
</feature>
<protein>
    <submittedName>
        <fullName evidence="5">Carboxysome shell and ethanolamine utilization microcompartment protein CcmL/EutN</fullName>
    </submittedName>
</protein>
<dbReference type="Proteomes" id="UP000192906">
    <property type="component" value="Unassembled WGS sequence"/>
</dbReference>
<sequence>MELRTIGCVELNSIAVGMHAADEMLKAASVELVMARPTCPGRYIVVVTGDTGAVQSSVQVGCEIGADMVVDSFTIPSVHRDVIPALSGTSSLVKVNALGVIETCTAASCILAADAAAKAGQVHLIEIRMASGLAGKAFVVMTGDVGSVKASVDAGVHGVGDGGPVLSHVVIPSPSEALKAQLF</sequence>
<evidence type="ECO:0000256" key="3">
    <source>
        <dbReference type="PROSITE-ProRule" id="PRU01278"/>
    </source>
</evidence>